<evidence type="ECO:0000256" key="1">
    <source>
        <dbReference type="SAM" id="Phobius"/>
    </source>
</evidence>
<feature type="transmembrane region" description="Helical" evidence="1">
    <location>
        <begin position="143"/>
        <end position="163"/>
    </location>
</feature>
<dbReference type="EMBL" id="BAABLP010000001">
    <property type="protein sequence ID" value="GAA4737591.1"/>
    <property type="molecule type" value="Genomic_DNA"/>
</dbReference>
<accession>A0ABP8YUH4</accession>
<evidence type="ECO:0000313" key="2">
    <source>
        <dbReference type="EMBL" id="GAA4737591.1"/>
    </source>
</evidence>
<keyword evidence="1" id="KW-1133">Transmembrane helix</keyword>
<comment type="caution">
    <text evidence="2">The sequence shown here is derived from an EMBL/GenBank/DDBJ whole genome shotgun (WGS) entry which is preliminary data.</text>
</comment>
<evidence type="ECO:0008006" key="4">
    <source>
        <dbReference type="Google" id="ProtNLM"/>
    </source>
</evidence>
<gene>
    <name evidence="2" type="ORF">GCM10025783_05050</name>
</gene>
<dbReference type="Pfam" id="PF09900">
    <property type="entry name" value="DUF2127"/>
    <property type="match status" value="1"/>
</dbReference>
<protein>
    <recommendedName>
        <fullName evidence="4">DUF2127 domain-containing protein</fullName>
    </recommendedName>
</protein>
<organism evidence="2 3">
    <name type="scientific">Amnibacterium soli</name>
    <dbReference type="NCBI Taxonomy" id="1282736"/>
    <lineage>
        <taxon>Bacteria</taxon>
        <taxon>Bacillati</taxon>
        <taxon>Actinomycetota</taxon>
        <taxon>Actinomycetes</taxon>
        <taxon>Micrococcales</taxon>
        <taxon>Microbacteriaceae</taxon>
        <taxon>Amnibacterium</taxon>
    </lineage>
</organism>
<name>A0ABP8YUH4_9MICO</name>
<keyword evidence="1" id="KW-0472">Membrane</keyword>
<proteinExistence type="predicted"/>
<evidence type="ECO:0000313" key="3">
    <source>
        <dbReference type="Proteomes" id="UP001500121"/>
    </source>
</evidence>
<keyword evidence="1" id="KW-0812">Transmembrane</keyword>
<feature type="transmembrane region" description="Helical" evidence="1">
    <location>
        <begin position="92"/>
        <end position="111"/>
    </location>
</feature>
<feature type="transmembrane region" description="Helical" evidence="1">
    <location>
        <begin position="118"/>
        <end position="137"/>
    </location>
</feature>
<reference evidence="3" key="1">
    <citation type="journal article" date="2019" name="Int. J. Syst. Evol. Microbiol.">
        <title>The Global Catalogue of Microorganisms (GCM) 10K type strain sequencing project: providing services to taxonomists for standard genome sequencing and annotation.</title>
        <authorList>
            <consortium name="The Broad Institute Genomics Platform"/>
            <consortium name="The Broad Institute Genome Sequencing Center for Infectious Disease"/>
            <person name="Wu L."/>
            <person name="Ma J."/>
        </authorList>
    </citation>
    <scope>NUCLEOTIDE SEQUENCE [LARGE SCALE GENOMIC DNA]</scope>
    <source>
        <strain evidence="3">JCM 19015</strain>
    </source>
</reference>
<sequence>MQGRSVSTAVTPTATRRPVFERWYTVVVAVKGLDGAVELLAGLLVLVAPGPTEVALFAMAGELGEDPSPLRIAAAHSVATAGAHLPGQALPLGLFLLVHGVVKLLTVWALLRRALRWYPFATAAVAVLLVVQVVGLVRSPTAGGWVLTALDVAVLVLVVLEYARLRRARR</sequence>
<dbReference type="InterPro" id="IPR021125">
    <property type="entry name" value="DUF2127"/>
</dbReference>
<keyword evidence="3" id="KW-1185">Reference proteome</keyword>
<dbReference type="Proteomes" id="UP001500121">
    <property type="component" value="Unassembled WGS sequence"/>
</dbReference>